<organism evidence="2">
    <name type="scientific">bioreactor metagenome</name>
    <dbReference type="NCBI Taxonomy" id="1076179"/>
    <lineage>
        <taxon>unclassified sequences</taxon>
        <taxon>metagenomes</taxon>
        <taxon>ecological metagenomes</taxon>
    </lineage>
</organism>
<comment type="caution">
    <text evidence="2">The sequence shown here is derived from an EMBL/GenBank/DDBJ whole genome shotgun (WGS) entry which is preliminary data.</text>
</comment>
<dbReference type="AlphaFoldDB" id="A0A644UV17"/>
<gene>
    <name evidence="2" type="ORF">SDC9_28859</name>
</gene>
<dbReference type="EMBL" id="VSSQ01000169">
    <property type="protein sequence ID" value="MPL82910.1"/>
    <property type="molecule type" value="Genomic_DNA"/>
</dbReference>
<dbReference type="PANTHER" id="PTHR43685:SF2">
    <property type="entry name" value="GLYCOSYLTRANSFERASE 2-LIKE DOMAIN-CONTAINING PROTEIN"/>
    <property type="match status" value="1"/>
</dbReference>
<evidence type="ECO:0000259" key="1">
    <source>
        <dbReference type="Pfam" id="PF00535"/>
    </source>
</evidence>
<dbReference type="SUPFAM" id="SSF53448">
    <property type="entry name" value="Nucleotide-diphospho-sugar transferases"/>
    <property type="match status" value="3"/>
</dbReference>
<dbReference type="InterPro" id="IPR029044">
    <property type="entry name" value="Nucleotide-diphossugar_trans"/>
</dbReference>
<dbReference type="PANTHER" id="PTHR43685">
    <property type="entry name" value="GLYCOSYLTRANSFERASE"/>
    <property type="match status" value="1"/>
</dbReference>
<feature type="domain" description="Glycosyltransferase 2-like" evidence="1">
    <location>
        <begin position="2"/>
        <end position="122"/>
    </location>
</feature>
<name>A0A644UV17_9ZZZZ</name>
<dbReference type="InterPro" id="IPR050834">
    <property type="entry name" value="Glycosyltransf_2"/>
</dbReference>
<sequence>MEENISDTLDSILNQSFQNFEVIIINDGSTDSTQKIIDKYSNKYSNINVIIQENQGVAIARNNALDVAKGEYIGFLDPDGDLFAEDSFYHINETINFHESNGETPDLIIGPQTTVDTWSKRSYKNAKELSLSDDILPHDERIIWTMLILNKMFRREKILETGVKMPILTHASDAGFFFSFLYNCKKIVGCPHDFLIYKKRLFLEDSSLSQDSNLNSVNSYYKSYKIILNSFNTYCINYKNELKKYGQNDRLYEFERNALKYIDTLIYKELTALFINITYRFFWRSDIKTLKRCKEIINQLRDDLFPGTWTKVVENNSDLKMSDLIIKNDEMAKNPIISIVLTDLRINNGDKIALDLDSLNRTILNCYNSHFPSFELIISEEFFNSLNNEIINKPNIQVVKSKSNEEFKNNAVNKSKGKFLFFIEEDILFSPILFKKMFDKLNMENYDWVLFPMDPVIDKKFSKNDQYTINEFSKRETINSNLKHDFLLSDKLFKKDFLKGIDFKFSNNIKDDIQLLYDKGNYKKFNAHYILTTNEHLNNSFISIIIDNIKIEKSELEDLLKSIYNQTFKSFDIYLNKNLKDKVSNEYISMNNFNILGNDNFRKTIIKESKSKYLLFVDIPVTYDNSFLEKTFSKLESLNDKQEFGEFSFLSTPIFNSDSKSLYNFSTQELAYFYKKTPYPSNKSKFLVFDLYLSNKLVKIDYLRKNKIFFNNYYKDVLKLYRESKSIRIYQKLISTNLSQKVMFKSSFKNGKIPFSYSLFYSTHKMFLILLYIKEILNGEK</sequence>
<dbReference type="CDD" id="cd00761">
    <property type="entry name" value="Glyco_tranf_GTA_type"/>
    <property type="match status" value="1"/>
</dbReference>
<proteinExistence type="predicted"/>
<accession>A0A644UV17</accession>
<dbReference type="InterPro" id="IPR001173">
    <property type="entry name" value="Glyco_trans_2-like"/>
</dbReference>
<protein>
    <recommendedName>
        <fullName evidence="1">Glycosyltransferase 2-like domain-containing protein</fullName>
    </recommendedName>
</protein>
<evidence type="ECO:0000313" key="2">
    <source>
        <dbReference type="EMBL" id="MPL82910.1"/>
    </source>
</evidence>
<dbReference type="Pfam" id="PF00535">
    <property type="entry name" value="Glycos_transf_2"/>
    <property type="match status" value="1"/>
</dbReference>
<reference evidence="2" key="1">
    <citation type="submission" date="2019-08" db="EMBL/GenBank/DDBJ databases">
        <authorList>
            <person name="Kucharzyk K."/>
            <person name="Murdoch R.W."/>
            <person name="Higgins S."/>
            <person name="Loffler F."/>
        </authorList>
    </citation>
    <scope>NUCLEOTIDE SEQUENCE</scope>
</reference>
<dbReference type="Gene3D" id="3.90.550.10">
    <property type="entry name" value="Spore Coat Polysaccharide Biosynthesis Protein SpsA, Chain A"/>
    <property type="match status" value="2"/>
</dbReference>